<dbReference type="Proteomes" id="UP000177199">
    <property type="component" value="Unassembled WGS sequence"/>
</dbReference>
<evidence type="ECO:0000313" key="6">
    <source>
        <dbReference type="Proteomes" id="UP000177199"/>
    </source>
</evidence>
<dbReference type="SUPFAM" id="SSF54197">
    <property type="entry name" value="HIT-like"/>
    <property type="match status" value="1"/>
</dbReference>
<reference evidence="5 6" key="1">
    <citation type="journal article" date="2016" name="Nat. Commun.">
        <title>Thousands of microbial genomes shed light on interconnected biogeochemical processes in an aquifer system.</title>
        <authorList>
            <person name="Anantharaman K."/>
            <person name="Brown C.T."/>
            <person name="Hug L.A."/>
            <person name="Sharon I."/>
            <person name="Castelle C.J."/>
            <person name="Probst A.J."/>
            <person name="Thomas B.C."/>
            <person name="Singh A."/>
            <person name="Wilkins M.J."/>
            <person name="Karaoz U."/>
            <person name="Brodie E.L."/>
            <person name="Williams K.H."/>
            <person name="Hubbard S.S."/>
            <person name="Banfield J.F."/>
        </authorList>
    </citation>
    <scope>NUCLEOTIDE SEQUENCE [LARGE SCALE GENOMIC DNA]</scope>
</reference>
<dbReference type="InterPro" id="IPR036265">
    <property type="entry name" value="HIT-like_sf"/>
</dbReference>
<name>A0A1F7HJ30_9BACT</name>
<dbReference type="Pfam" id="PF01230">
    <property type="entry name" value="HIT"/>
    <property type="match status" value="1"/>
</dbReference>
<dbReference type="PRINTS" id="PR00332">
    <property type="entry name" value="HISTRIAD"/>
</dbReference>
<dbReference type="InterPro" id="IPR001310">
    <property type="entry name" value="Histidine_triad_HIT"/>
</dbReference>
<evidence type="ECO:0000256" key="2">
    <source>
        <dbReference type="PIRSR" id="PIRSR601310-3"/>
    </source>
</evidence>
<feature type="domain" description="HIT" evidence="4">
    <location>
        <begin position="5"/>
        <end position="110"/>
    </location>
</feature>
<dbReference type="Gene3D" id="3.30.428.10">
    <property type="entry name" value="HIT-like"/>
    <property type="match status" value="1"/>
</dbReference>
<evidence type="ECO:0000256" key="3">
    <source>
        <dbReference type="PROSITE-ProRule" id="PRU00464"/>
    </source>
</evidence>
<dbReference type="EMBL" id="MFZV01000016">
    <property type="protein sequence ID" value="OGK31229.1"/>
    <property type="molecule type" value="Genomic_DNA"/>
</dbReference>
<dbReference type="PANTHER" id="PTHR46648:SF1">
    <property type="entry name" value="ADENOSINE 5'-MONOPHOSPHORAMIDASE HNT1"/>
    <property type="match status" value="1"/>
</dbReference>
<feature type="short sequence motif" description="Histidine triad motif" evidence="2 3">
    <location>
        <begin position="95"/>
        <end position="99"/>
    </location>
</feature>
<dbReference type="PROSITE" id="PS51084">
    <property type="entry name" value="HIT_2"/>
    <property type="match status" value="1"/>
</dbReference>
<dbReference type="PANTHER" id="PTHR46648">
    <property type="entry name" value="HIT FAMILY PROTEIN 1"/>
    <property type="match status" value="1"/>
</dbReference>
<dbReference type="AlphaFoldDB" id="A0A1F7HJ30"/>
<evidence type="ECO:0000313" key="5">
    <source>
        <dbReference type="EMBL" id="OGK31229.1"/>
    </source>
</evidence>
<gene>
    <name evidence="5" type="ORF">A3F29_04670</name>
</gene>
<evidence type="ECO:0000259" key="4">
    <source>
        <dbReference type="PROSITE" id="PS51084"/>
    </source>
</evidence>
<accession>A0A1F7HJ30</accession>
<feature type="active site" description="Tele-AMP-histidine intermediate" evidence="1">
    <location>
        <position position="97"/>
    </location>
</feature>
<sequence length="135" mass="15216">MKDCIICKIINEEVRSYKVFEDEDTLAFLDIYPSAPGHTIVSLKKHGLTILDYSQEELGKLWLTVQKVDSALIKAFDTKLITIGINQFEEGGVPHLHVHLIPRWKNDGGGIIQTTVKNPPKESLEKIKEKISSAF</sequence>
<protein>
    <recommendedName>
        <fullName evidence="4">HIT domain-containing protein</fullName>
    </recommendedName>
</protein>
<evidence type="ECO:0000256" key="1">
    <source>
        <dbReference type="PIRSR" id="PIRSR601310-1"/>
    </source>
</evidence>
<dbReference type="GO" id="GO:0003824">
    <property type="term" value="F:catalytic activity"/>
    <property type="evidence" value="ECO:0007669"/>
    <property type="project" value="InterPro"/>
</dbReference>
<dbReference type="InterPro" id="IPR011146">
    <property type="entry name" value="HIT-like"/>
</dbReference>
<comment type="caution">
    <text evidence="5">The sequence shown here is derived from an EMBL/GenBank/DDBJ whole genome shotgun (WGS) entry which is preliminary data.</text>
</comment>
<organism evidence="5 6">
    <name type="scientific">Candidatus Roizmanbacteria bacterium RIFCSPHIGHO2_12_FULL_33_9</name>
    <dbReference type="NCBI Taxonomy" id="1802045"/>
    <lineage>
        <taxon>Bacteria</taxon>
        <taxon>Candidatus Roizmaniibacteriota</taxon>
    </lineage>
</organism>
<dbReference type="GO" id="GO:0009117">
    <property type="term" value="P:nucleotide metabolic process"/>
    <property type="evidence" value="ECO:0007669"/>
    <property type="project" value="TreeGrafter"/>
</dbReference>
<proteinExistence type="predicted"/>